<protein>
    <submittedName>
        <fullName evidence="2">FAD-dependent oxidoreductase</fullName>
    </submittedName>
</protein>
<dbReference type="Proteomes" id="UP000642488">
    <property type="component" value="Unassembled WGS sequence"/>
</dbReference>
<dbReference type="GO" id="GO:0016491">
    <property type="term" value="F:oxidoreductase activity"/>
    <property type="evidence" value="ECO:0007669"/>
    <property type="project" value="InterPro"/>
</dbReference>
<reference evidence="2" key="1">
    <citation type="submission" date="2020-12" db="EMBL/GenBank/DDBJ databases">
        <title>Bacterial taxonomy.</title>
        <authorList>
            <person name="Pan X."/>
        </authorList>
    </citation>
    <scope>NUCLEOTIDE SEQUENCE</scope>
    <source>
        <strain evidence="2">KCTC 52957</strain>
    </source>
</reference>
<dbReference type="SUPFAM" id="SSF51905">
    <property type="entry name" value="FAD/NAD(P)-binding domain"/>
    <property type="match status" value="1"/>
</dbReference>
<keyword evidence="3" id="KW-1185">Reference proteome</keyword>
<dbReference type="InterPro" id="IPR036188">
    <property type="entry name" value="FAD/NAD-bd_sf"/>
</dbReference>
<feature type="domain" description="Amine oxidase" evidence="1">
    <location>
        <begin position="20"/>
        <end position="301"/>
    </location>
</feature>
<proteinExistence type="predicted"/>
<dbReference type="Gene3D" id="1.10.405.20">
    <property type="match status" value="1"/>
</dbReference>
<dbReference type="InterPro" id="IPR050464">
    <property type="entry name" value="Zeta_carotene_desat/Oxidored"/>
</dbReference>
<dbReference type="Gene3D" id="3.30.70.1990">
    <property type="match status" value="1"/>
</dbReference>
<dbReference type="RefSeq" id="WP_198917288.1">
    <property type="nucleotide sequence ID" value="NZ_JAEKPD010000016.1"/>
</dbReference>
<dbReference type="EMBL" id="JAEKPD010000016">
    <property type="protein sequence ID" value="MBJ3764119.1"/>
    <property type="molecule type" value="Genomic_DNA"/>
</dbReference>
<accession>A0A934MIC2</accession>
<dbReference type="Gene3D" id="3.50.50.60">
    <property type="entry name" value="FAD/NAD(P)-binding domain"/>
    <property type="match status" value="1"/>
</dbReference>
<dbReference type="Pfam" id="PF01593">
    <property type="entry name" value="Amino_oxidase"/>
    <property type="match status" value="1"/>
</dbReference>
<dbReference type="AlphaFoldDB" id="A0A934MIC2"/>
<dbReference type="PANTHER" id="PTHR42923:SF17">
    <property type="entry name" value="AMINE OXIDASE DOMAIN-CONTAINING PROTEIN"/>
    <property type="match status" value="1"/>
</dbReference>
<comment type="caution">
    <text evidence="2">The sequence shown here is derived from an EMBL/GenBank/DDBJ whole genome shotgun (WGS) entry which is preliminary data.</text>
</comment>
<dbReference type="PANTHER" id="PTHR42923">
    <property type="entry name" value="PROTOPORPHYRINOGEN OXIDASE"/>
    <property type="match status" value="1"/>
</dbReference>
<evidence type="ECO:0000313" key="2">
    <source>
        <dbReference type="EMBL" id="MBJ3764119.1"/>
    </source>
</evidence>
<evidence type="ECO:0000259" key="1">
    <source>
        <dbReference type="Pfam" id="PF01593"/>
    </source>
</evidence>
<sequence length="431" mass="47677">MPFENASNSPRRIAVIGGGVSGLAAAYLLKDSHRVTLYEAEPRLGGHARTVIAGKRRDQPVDTGFIVFNRVNYPNLTGLFDALDVPVTESDMSFGASIGGGRLEYALHSVKTIFAQKRNVVNPRFLRMVRDIVHFNKHARTTVREGMSIGELLGGLGTGSWFREYYLLPFSGAIWSTPTRGILDFPAKSLVQFFENHALLDYEGQHQWYTVKGGSVEYVRRVQAALAHAGVELRTGAPVAAVRRDGGTVQVETRADAPEIFDEVIFATHSDVTLSLLADPSEQERRALGAVRYQPNHAVLHADTSVMPRRKSCWASWVYSEPEDGPTDRIGLSYWMNSLQPIPKDDPMFVTLNGSQPLDPRLIYDEVSFAHPVYDLGAVQAQQDIRRFNGAQSTWFCGAWMRNGFHEDGFATARDVVEAIAARDSAPLAAQ</sequence>
<dbReference type="InterPro" id="IPR002937">
    <property type="entry name" value="Amino_oxidase"/>
</dbReference>
<gene>
    <name evidence="2" type="ORF">ILP92_15315</name>
</gene>
<organism evidence="2 3">
    <name type="scientific">Palleronia pontilimi</name>
    <dbReference type="NCBI Taxonomy" id="1964209"/>
    <lineage>
        <taxon>Bacteria</taxon>
        <taxon>Pseudomonadati</taxon>
        <taxon>Pseudomonadota</taxon>
        <taxon>Alphaproteobacteria</taxon>
        <taxon>Rhodobacterales</taxon>
        <taxon>Roseobacteraceae</taxon>
        <taxon>Palleronia</taxon>
    </lineage>
</organism>
<evidence type="ECO:0000313" key="3">
    <source>
        <dbReference type="Proteomes" id="UP000642488"/>
    </source>
</evidence>
<name>A0A934MIC2_9RHOB</name>